<dbReference type="Pfam" id="PF02579">
    <property type="entry name" value="Nitro_FeMo-Co"/>
    <property type="match status" value="1"/>
</dbReference>
<dbReference type="InterPro" id="IPR036105">
    <property type="entry name" value="DiNase_FeMo-co_biosyn_sf"/>
</dbReference>
<proteinExistence type="predicted"/>
<feature type="domain" description="Dinitrogenase iron-molybdenum cofactor biosynthesis" evidence="1">
    <location>
        <begin position="11"/>
        <end position="106"/>
    </location>
</feature>
<dbReference type="PANTHER" id="PTHR33937:SF2">
    <property type="entry name" value="DINITROGENASE IRON-MOLYBDENUM COFACTOR BIOSYNTHESIS DOMAIN-CONTAINING PROTEIN"/>
    <property type="match status" value="1"/>
</dbReference>
<dbReference type="Gene3D" id="3.30.420.130">
    <property type="entry name" value="Dinitrogenase iron-molybdenum cofactor biosynthesis domain"/>
    <property type="match status" value="1"/>
</dbReference>
<dbReference type="InterPro" id="IPR051840">
    <property type="entry name" value="NifX/NifY_domain"/>
</dbReference>
<dbReference type="Proteomes" id="UP000182811">
    <property type="component" value="Unassembled WGS sequence"/>
</dbReference>
<reference evidence="2 3" key="1">
    <citation type="submission" date="2016-08" db="EMBL/GenBank/DDBJ databases">
        <title>Genome-based comparison of Moorella thermoacetic strains.</title>
        <authorList>
            <person name="Poehlein A."/>
            <person name="Bengelsdorf F.R."/>
            <person name="Esser C."/>
            <person name="Duerre P."/>
            <person name="Daniel R."/>
        </authorList>
    </citation>
    <scope>NUCLEOTIDE SEQUENCE [LARGE SCALE GENOMIC DNA]</scope>
    <source>
        <strain evidence="2 3">DSM 21394</strain>
    </source>
</reference>
<dbReference type="EMBL" id="MDDC01000003">
    <property type="protein sequence ID" value="OIQ60869.1"/>
    <property type="molecule type" value="Genomic_DNA"/>
</dbReference>
<dbReference type="AlphaFoldDB" id="A0A1J5PAQ3"/>
<accession>A0A1J5PAQ3</accession>
<comment type="caution">
    <text evidence="2">The sequence shown here is derived from an EMBL/GenBank/DDBJ whole genome shotgun (WGS) entry which is preliminary data.</text>
</comment>
<evidence type="ECO:0000313" key="3">
    <source>
        <dbReference type="Proteomes" id="UP000182811"/>
    </source>
</evidence>
<name>A0A1J5PAQ3_NEOTH</name>
<evidence type="ECO:0000259" key="1">
    <source>
        <dbReference type="Pfam" id="PF02579"/>
    </source>
</evidence>
<protein>
    <submittedName>
        <fullName evidence="2">FeMo cofactor biosynthesis protein NifB</fullName>
    </submittedName>
</protein>
<dbReference type="PANTHER" id="PTHR33937">
    <property type="entry name" value="IRON-MOLYBDENUM PROTEIN-RELATED-RELATED"/>
    <property type="match status" value="1"/>
</dbReference>
<dbReference type="OrthoDB" id="280278at2"/>
<sequence length="126" mass="13618">MALKIAVASSDGKMVNQHFGRAQQFLIFTINPDGSFKCCEIRHNVPPCNGREHGDDQMARAVAMLGDCRAVLASQIGPGARELLLSRGIQPLVLPGFIDATLTRLIETGHLTGKTAYRGDELGQED</sequence>
<evidence type="ECO:0000313" key="2">
    <source>
        <dbReference type="EMBL" id="OIQ60869.1"/>
    </source>
</evidence>
<gene>
    <name evidence="2" type="primary">nifB_2</name>
    <name evidence="2" type="ORF">MOTE_03960</name>
</gene>
<organism evidence="2 3">
    <name type="scientific">Neomoorella thermoacetica</name>
    <name type="common">Clostridium thermoaceticum</name>
    <dbReference type="NCBI Taxonomy" id="1525"/>
    <lineage>
        <taxon>Bacteria</taxon>
        <taxon>Bacillati</taxon>
        <taxon>Bacillota</taxon>
        <taxon>Clostridia</taxon>
        <taxon>Neomoorellales</taxon>
        <taxon>Neomoorellaceae</taxon>
        <taxon>Neomoorella</taxon>
    </lineage>
</organism>
<dbReference type="SUPFAM" id="SSF53146">
    <property type="entry name" value="Nitrogenase accessory factor-like"/>
    <property type="match status" value="1"/>
</dbReference>
<dbReference type="InterPro" id="IPR003731">
    <property type="entry name" value="Di-Nase_FeMo-co_biosynth"/>
</dbReference>